<evidence type="ECO:0000259" key="7">
    <source>
        <dbReference type="PROSITE" id="PS50110"/>
    </source>
</evidence>
<dbReference type="PROSITE" id="PS50110">
    <property type="entry name" value="RESPONSE_REGULATORY"/>
    <property type="match status" value="1"/>
</dbReference>
<organism evidence="8 9">
    <name type="scientific">Tumebacillus flagellatus</name>
    <dbReference type="NCBI Taxonomy" id="1157490"/>
    <lineage>
        <taxon>Bacteria</taxon>
        <taxon>Bacillati</taxon>
        <taxon>Bacillota</taxon>
        <taxon>Bacilli</taxon>
        <taxon>Bacillales</taxon>
        <taxon>Alicyclobacillaceae</taxon>
        <taxon>Tumebacillus</taxon>
    </lineage>
</organism>
<dbReference type="CDD" id="cd06170">
    <property type="entry name" value="LuxR_C_like"/>
    <property type="match status" value="1"/>
</dbReference>
<evidence type="ECO:0000259" key="6">
    <source>
        <dbReference type="PROSITE" id="PS50043"/>
    </source>
</evidence>
<keyword evidence="1 5" id="KW-0597">Phosphoprotein</keyword>
<proteinExistence type="predicted"/>
<feature type="modified residue" description="4-aspartylphosphate" evidence="5">
    <location>
        <position position="55"/>
    </location>
</feature>
<evidence type="ECO:0000256" key="4">
    <source>
        <dbReference type="ARBA" id="ARBA00023163"/>
    </source>
</evidence>
<dbReference type="Gene3D" id="3.40.50.2300">
    <property type="match status" value="1"/>
</dbReference>
<evidence type="ECO:0000256" key="2">
    <source>
        <dbReference type="ARBA" id="ARBA00023015"/>
    </source>
</evidence>
<dbReference type="PRINTS" id="PR00038">
    <property type="entry name" value="HTHLUXR"/>
</dbReference>
<dbReference type="CDD" id="cd17535">
    <property type="entry name" value="REC_NarL-like"/>
    <property type="match status" value="1"/>
</dbReference>
<dbReference type="RefSeq" id="WP_038089351.1">
    <property type="nucleotide sequence ID" value="NZ_JMIR01000018.1"/>
</dbReference>
<gene>
    <name evidence="8" type="ORF">EL26_13445</name>
</gene>
<feature type="domain" description="HTH luxR-type" evidence="6">
    <location>
        <begin position="142"/>
        <end position="207"/>
    </location>
</feature>
<dbReference type="SUPFAM" id="SSF52172">
    <property type="entry name" value="CheY-like"/>
    <property type="match status" value="1"/>
</dbReference>
<accession>A0A074LNS0</accession>
<evidence type="ECO:0000313" key="9">
    <source>
        <dbReference type="Proteomes" id="UP000027931"/>
    </source>
</evidence>
<dbReference type="InterPro" id="IPR001789">
    <property type="entry name" value="Sig_transdc_resp-reg_receiver"/>
</dbReference>
<comment type="caution">
    <text evidence="8">The sequence shown here is derived from an EMBL/GenBank/DDBJ whole genome shotgun (WGS) entry which is preliminary data.</text>
</comment>
<dbReference type="SUPFAM" id="SSF46894">
    <property type="entry name" value="C-terminal effector domain of the bipartite response regulators"/>
    <property type="match status" value="1"/>
</dbReference>
<evidence type="ECO:0000256" key="1">
    <source>
        <dbReference type="ARBA" id="ARBA00022553"/>
    </source>
</evidence>
<dbReference type="InterPro" id="IPR011006">
    <property type="entry name" value="CheY-like_superfamily"/>
</dbReference>
<name>A0A074LNS0_9BACL</name>
<dbReference type="InterPro" id="IPR058245">
    <property type="entry name" value="NreC/VraR/RcsB-like_REC"/>
</dbReference>
<dbReference type="eggNOG" id="COG2197">
    <property type="taxonomic scope" value="Bacteria"/>
</dbReference>
<dbReference type="GO" id="GO:0000160">
    <property type="term" value="P:phosphorelay signal transduction system"/>
    <property type="evidence" value="ECO:0007669"/>
    <property type="project" value="InterPro"/>
</dbReference>
<dbReference type="EMBL" id="JMIR01000018">
    <property type="protein sequence ID" value="KEO82749.1"/>
    <property type="molecule type" value="Genomic_DNA"/>
</dbReference>
<evidence type="ECO:0000256" key="3">
    <source>
        <dbReference type="ARBA" id="ARBA00023125"/>
    </source>
</evidence>
<reference evidence="8 9" key="1">
    <citation type="journal article" date="2013" name="Int. J. Syst. Evol. Microbiol.">
        <title>Tumebacillus flagellatus sp. nov., an alpha-amylase/pullulanase-producing bacterium isolated from cassava wastewater.</title>
        <authorList>
            <person name="Wang Q."/>
            <person name="Xie N."/>
            <person name="Qin Y."/>
            <person name="Shen N."/>
            <person name="Zhu J."/>
            <person name="Mi H."/>
            <person name="Huang R."/>
        </authorList>
    </citation>
    <scope>NUCLEOTIDE SEQUENCE [LARGE SCALE GENOMIC DNA]</scope>
    <source>
        <strain evidence="8 9">GST4</strain>
    </source>
</reference>
<dbReference type="SMART" id="SM00421">
    <property type="entry name" value="HTH_LUXR"/>
    <property type="match status" value="1"/>
</dbReference>
<dbReference type="OrthoDB" id="9779069at2"/>
<keyword evidence="9" id="KW-1185">Reference proteome</keyword>
<keyword evidence="2" id="KW-0805">Transcription regulation</keyword>
<dbReference type="PANTHER" id="PTHR43214">
    <property type="entry name" value="TWO-COMPONENT RESPONSE REGULATOR"/>
    <property type="match status" value="1"/>
</dbReference>
<dbReference type="STRING" id="1157490.EL26_13445"/>
<evidence type="ECO:0000256" key="5">
    <source>
        <dbReference type="PROSITE-ProRule" id="PRU00169"/>
    </source>
</evidence>
<sequence length="211" mass="23507">MSIRVLLCDDHTILRDGLRNLLEGEPDLDVVGEASDGHQAIEAVRELQPDVVLMDINMPGMGGLEAVEKLTAEMPDIRILILTMYNQEEYLFRTIRAGAKGYLLKDSPVSEVVEAIRKVMSGGSVLNPSLTDKLLASYREPKEETAEKLSPRELEVLTALVQGLSNKLIAEQLFISETTVKLHISNIYRKLGVKSRSQAIMYAVREKLVVF</sequence>
<dbReference type="GO" id="GO:0006355">
    <property type="term" value="P:regulation of DNA-templated transcription"/>
    <property type="evidence" value="ECO:0007669"/>
    <property type="project" value="InterPro"/>
</dbReference>
<dbReference type="PROSITE" id="PS00622">
    <property type="entry name" value="HTH_LUXR_1"/>
    <property type="match status" value="1"/>
</dbReference>
<dbReference type="InterPro" id="IPR016032">
    <property type="entry name" value="Sig_transdc_resp-reg_C-effctor"/>
</dbReference>
<dbReference type="InterPro" id="IPR039420">
    <property type="entry name" value="WalR-like"/>
</dbReference>
<protein>
    <submittedName>
        <fullName evidence="8">LuxR family transcriptional regulator</fullName>
    </submittedName>
</protein>
<dbReference type="Pfam" id="PF00072">
    <property type="entry name" value="Response_reg"/>
    <property type="match status" value="1"/>
</dbReference>
<dbReference type="GO" id="GO:0003677">
    <property type="term" value="F:DNA binding"/>
    <property type="evidence" value="ECO:0007669"/>
    <property type="project" value="UniProtKB-KW"/>
</dbReference>
<dbReference type="AlphaFoldDB" id="A0A074LNS0"/>
<dbReference type="Pfam" id="PF00196">
    <property type="entry name" value="GerE"/>
    <property type="match status" value="1"/>
</dbReference>
<evidence type="ECO:0000313" key="8">
    <source>
        <dbReference type="EMBL" id="KEO82749.1"/>
    </source>
</evidence>
<dbReference type="PROSITE" id="PS50043">
    <property type="entry name" value="HTH_LUXR_2"/>
    <property type="match status" value="1"/>
</dbReference>
<keyword evidence="4" id="KW-0804">Transcription</keyword>
<dbReference type="SMART" id="SM00448">
    <property type="entry name" value="REC"/>
    <property type="match status" value="1"/>
</dbReference>
<feature type="domain" description="Response regulatory" evidence="7">
    <location>
        <begin position="4"/>
        <end position="120"/>
    </location>
</feature>
<dbReference type="InterPro" id="IPR000792">
    <property type="entry name" value="Tscrpt_reg_LuxR_C"/>
</dbReference>
<dbReference type="Proteomes" id="UP000027931">
    <property type="component" value="Unassembled WGS sequence"/>
</dbReference>
<keyword evidence="3" id="KW-0238">DNA-binding</keyword>